<dbReference type="Pfam" id="PF01807">
    <property type="entry name" value="Zn_ribbon_DnaG"/>
    <property type="match status" value="1"/>
</dbReference>
<organism evidence="6 7">
    <name type="scientific">Leekyejoonella antrihumi</name>
    <dbReference type="NCBI Taxonomy" id="1660198"/>
    <lineage>
        <taxon>Bacteria</taxon>
        <taxon>Bacillati</taxon>
        <taxon>Actinomycetota</taxon>
        <taxon>Actinomycetes</taxon>
        <taxon>Micrococcales</taxon>
        <taxon>Dermacoccaceae</taxon>
        <taxon>Leekyejoonella</taxon>
    </lineage>
</organism>
<keyword evidence="1" id="KW-0479">Metal-binding</keyword>
<evidence type="ECO:0000256" key="4">
    <source>
        <dbReference type="SAM" id="MobiDB-lite"/>
    </source>
</evidence>
<dbReference type="Gene3D" id="3.90.580.10">
    <property type="entry name" value="Zinc finger, CHC2-type domain"/>
    <property type="match status" value="1"/>
</dbReference>
<dbReference type="GO" id="GO:0005737">
    <property type="term" value="C:cytoplasm"/>
    <property type="evidence" value="ECO:0007669"/>
    <property type="project" value="TreeGrafter"/>
</dbReference>
<dbReference type="AlphaFoldDB" id="A0A563DUW5"/>
<dbReference type="InterPro" id="IPR050219">
    <property type="entry name" value="DnaG_primase"/>
</dbReference>
<dbReference type="SMART" id="SM00400">
    <property type="entry name" value="ZnF_CHCC"/>
    <property type="match status" value="1"/>
</dbReference>
<dbReference type="InterPro" id="IPR036977">
    <property type="entry name" value="DNA_primase_Znf_CHC2"/>
</dbReference>
<dbReference type="Gene3D" id="3.90.980.10">
    <property type="entry name" value="DNA primase, catalytic core, N-terminal domain"/>
    <property type="match status" value="1"/>
</dbReference>
<dbReference type="Proteomes" id="UP000320244">
    <property type="component" value="Unassembled WGS sequence"/>
</dbReference>
<evidence type="ECO:0000313" key="7">
    <source>
        <dbReference type="Proteomes" id="UP000320244"/>
    </source>
</evidence>
<keyword evidence="2" id="KW-0863">Zinc-finger</keyword>
<comment type="caution">
    <text evidence="6">The sequence shown here is derived from an EMBL/GenBank/DDBJ whole genome shotgun (WGS) entry which is preliminary data.</text>
</comment>
<gene>
    <name evidence="6" type="ORF">FGL98_19295</name>
</gene>
<dbReference type="PANTHER" id="PTHR30313:SF2">
    <property type="entry name" value="DNA PRIMASE"/>
    <property type="match status" value="1"/>
</dbReference>
<reference evidence="6 7" key="2">
    <citation type="submission" date="2019-08" db="EMBL/GenBank/DDBJ databases">
        <title>Jejuicoccus antrihumi gen. nov., sp. nov., a new member of the family Dermacoccaceae isolated from a cave.</title>
        <authorList>
            <person name="Schumann P."/>
            <person name="Kim I.S."/>
        </authorList>
    </citation>
    <scope>NUCLEOTIDE SEQUENCE [LARGE SCALE GENOMIC DNA]</scope>
    <source>
        <strain evidence="6 7">C5-26</strain>
    </source>
</reference>
<accession>A0A563DUW5</accession>
<feature type="region of interest" description="Disordered" evidence="4">
    <location>
        <begin position="222"/>
        <end position="252"/>
    </location>
</feature>
<dbReference type="InterPro" id="IPR013264">
    <property type="entry name" value="DNAG_N"/>
</dbReference>
<protein>
    <recommendedName>
        <fullName evidence="5">Zinc finger CHC2-type domain-containing protein</fullName>
    </recommendedName>
</protein>
<keyword evidence="3" id="KW-0862">Zinc</keyword>
<dbReference type="EMBL" id="VCQV01000033">
    <property type="protein sequence ID" value="TWP33976.1"/>
    <property type="molecule type" value="Genomic_DNA"/>
</dbReference>
<dbReference type="OrthoDB" id="9803773at2"/>
<dbReference type="Pfam" id="PF08275">
    <property type="entry name" value="DNAG_N"/>
    <property type="match status" value="1"/>
</dbReference>
<dbReference type="SUPFAM" id="SSF56731">
    <property type="entry name" value="DNA primase core"/>
    <property type="match status" value="1"/>
</dbReference>
<dbReference type="PANTHER" id="PTHR30313">
    <property type="entry name" value="DNA PRIMASE"/>
    <property type="match status" value="1"/>
</dbReference>
<dbReference type="SUPFAM" id="SSF57783">
    <property type="entry name" value="Zinc beta-ribbon"/>
    <property type="match status" value="1"/>
</dbReference>
<dbReference type="InterPro" id="IPR037068">
    <property type="entry name" value="DNA_primase_core_N_sf"/>
</dbReference>
<dbReference type="RefSeq" id="WP_146319515.1">
    <property type="nucleotide sequence ID" value="NZ_VCQV01000033.1"/>
</dbReference>
<proteinExistence type="predicted"/>
<evidence type="ECO:0000256" key="3">
    <source>
        <dbReference type="ARBA" id="ARBA00022833"/>
    </source>
</evidence>
<sequence>MTIDVEQVRRDHPIAIAVADAGVDLHRSGRGWMGRCPFHEDRTASLSVDGVPDRFHCFGCGAHGDVIDFVKLRYGLNFLEAIATLEHRHPTAHQVSKAHGPHPGPVPAVPGTGPSATRALEINGMAWEHFTGPVAHAFAESWLRHHRGIDIGGLERSVQDRVVGHTGHGWTALAQHLLEKGVTSVELVAMDLARPTRRGNLIDTFRDRLILPIHNTAGNLTGFVGRDTGTSPGSPKYRNPTRTPTFAKATAL</sequence>
<evidence type="ECO:0000313" key="6">
    <source>
        <dbReference type="EMBL" id="TWP33976.1"/>
    </source>
</evidence>
<evidence type="ECO:0000259" key="5">
    <source>
        <dbReference type="SMART" id="SM00400"/>
    </source>
</evidence>
<dbReference type="GO" id="GO:0003677">
    <property type="term" value="F:DNA binding"/>
    <property type="evidence" value="ECO:0007669"/>
    <property type="project" value="InterPro"/>
</dbReference>
<keyword evidence="7" id="KW-1185">Reference proteome</keyword>
<name>A0A563DUW5_9MICO</name>
<evidence type="ECO:0000256" key="2">
    <source>
        <dbReference type="ARBA" id="ARBA00022771"/>
    </source>
</evidence>
<dbReference type="InterPro" id="IPR002694">
    <property type="entry name" value="Znf_CHC2"/>
</dbReference>
<dbReference type="GO" id="GO:0003899">
    <property type="term" value="F:DNA-directed RNA polymerase activity"/>
    <property type="evidence" value="ECO:0007669"/>
    <property type="project" value="InterPro"/>
</dbReference>
<evidence type="ECO:0000256" key="1">
    <source>
        <dbReference type="ARBA" id="ARBA00022723"/>
    </source>
</evidence>
<feature type="domain" description="Zinc finger CHC2-type" evidence="5">
    <location>
        <begin position="32"/>
        <end position="86"/>
    </location>
</feature>
<reference evidence="6 7" key="1">
    <citation type="submission" date="2019-05" db="EMBL/GenBank/DDBJ databases">
        <authorList>
            <person name="Lee S.D."/>
        </authorList>
    </citation>
    <scope>NUCLEOTIDE SEQUENCE [LARGE SCALE GENOMIC DNA]</scope>
    <source>
        <strain evidence="6 7">C5-26</strain>
    </source>
</reference>
<dbReference type="GO" id="GO:0006269">
    <property type="term" value="P:DNA replication, synthesis of primer"/>
    <property type="evidence" value="ECO:0007669"/>
    <property type="project" value="TreeGrafter"/>
</dbReference>
<dbReference type="GO" id="GO:0008270">
    <property type="term" value="F:zinc ion binding"/>
    <property type="evidence" value="ECO:0007669"/>
    <property type="project" value="UniProtKB-KW"/>
</dbReference>